<keyword evidence="5" id="KW-1185">Reference proteome</keyword>
<evidence type="ECO:0000256" key="1">
    <source>
        <dbReference type="ARBA" id="ARBA00006484"/>
    </source>
</evidence>
<sequence>MSAFDLDGNVAIVTGGAGGIGGATARLLLERGAQIVIADIAEEKAQALARELDSEGSQVAALRFDLSDEASIQSMIAAAVQRFGRIDILVNNAALLSGEIQQVDRDVETMPTWAWDAVYTANCRGTMIMTREAIPHLCKTRGVIVNVVSSLAFQGHFMQLAYTTSKAALIQLTRSVAASHSRRGVRCNAVAPGMTLTPIVEAHFPLDMRKVLEDETLRDQLGRPEEIAEVICFLASDAARNITGEIVAADSGFTSHFPAMSRLAAVVGAPG</sequence>
<evidence type="ECO:0000313" key="4">
    <source>
        <dbReference type="EMBL" id="EQA99787.1"/>
    </source>
</evidence>
<protein>
    <recommendedName>
        <fullName evidence="6">Short-chain dehydrogenase</fullName>
    </recommendedName>
</protein>
<comment type="caution">
    <text evidence="4">The sequence shown here is derived from an EMBL/GenBank/DDBJ whole genome shotgun (WGS) entry which is preliminary data.</text>
</comment>
<dbReference type="InterPro" id="IPR020904">
    <property type="entry name" value="Sc_DH/Rdtase_CS"/>
</dbReference>
<gene>
    <name evidence="4" type="ORF">L288_19065</name>
</gene>
<dbReference type="SUPFAM" id="SSF51735">
    <property type="entry name" value="NAD(P)-binding Rossmann-fold domains"/>
    <property type="match status" value="1"/>
</dbReference>
<proteinExistence type="inferred from homology"/>
<dbReference type="PANTHER" id="PTHR24321:SF14">
    <property type="entry name" value="SHORT-CHAIN TYPE DEHYDROGENASE_REDUCTASE BLR2146-RELATED"/>
    <property type="match status" value="1"/>
</dbReference>
<evidence type="ECO:0000313" key="5">
    <source>
        <dbReference type="Proteomes" id="UP000015525"/>
    </source>
</evidence>
<dbReference type="PRINTS" id="PR00081">
    <property type="entry name" value="GDHRDH"/>
</dbReference>
<dbReference type="EMBL" id="ATHO01000162">
    <property type="protein sequence ID" value="EQA99787.1"/>
    <property type="molecule type" value="Genomic_DNA"/>
</dbReference>
<dbReference type="FunFam" id="3.40.50.720:FF:000084">
    <property type="entry name" value="Short-chain dehydrogenase reductase"/>
    <property type="match status" value="1"/>
</dbReference>
<comment type="catalytic activity">
    <reaction evidence="3">
        <text>2,5-dichlorocyclohexa-2,5-dien-1,4-diol + NAD(+) = 2,5-dichlorohydroquinone + NADH + H(+)</text>
        <dbReference type="Rhea" id="RHEA:15741"/>
        <dbReference type="ChEBI" id="CHEBI:15378"/>
        <dbReference type="ChEBI" id="CHEBI:27545"/>
        <dbReference type="ChEBI" id="CHEBI:28975"/>
        <dbReference type="ChEBI" id="CHEBI:57540"/>
        <dbReference type="ChEBI" id="CHEBI:57945"/>
    </reaction>
</comment>
<dbReference type="Pfam" id="PF13561">
    <property type="entry name" value="adh_short_C2"/>
    <property type="match status" value="1"/>
</dbReference>
<evidence type="ECO:0000256" key="2">
    <source>
        <dbReference type="ARBA" id="ARBA00023002"/>
    </source>
</evidence>
<dbReference type="InterPro" id="IPR036291">
    <property type="entry name" value="NAD(P)-bd_dom_sf"/>
</dbReference>
<reference evidence="4 5" key="1">
    <citation type="journal article" date="2013" name="Genome Announc.">
        <title>Draft Genome Sequence of Sphingobium quisquiliarum Strain P25T, a Novel Hexachlorocyclohexane (HCH)-Degrading Bacterium Isolated from an HCH Dumpsite.</title>
        <authorList>
            <person name="Kumar Singh A."/>
            <person name="Sangwan N."/>
            <person name="Sharma A."/>
            <person name="Gupta V."/>
            <person name="Khurana J.P."/>
            <person name="Lal R."/>
        </authorList>
    </citation>
    <scope>NUCLEOTIDE SEQUENCE [LARGE SCALE GENOMIC DNA]</scope>
    <source>
        <strain evidence="4 5">P25</strain>
    </source>
</reference>
<dbReference type="Proteomes" id="UP000015525">
    <property type="component" value="Unassembled WGS sequence"/>
</dbReference>
<dbReference type="AlphaFoldDB" id="T0GID3"/>
<dbReference type="InterPro" id="IPR002347">
    <property type="entry name" value="SDR_fam"/>
</dbReference>
<evidence type="ECO:0000256" key="3">
    <source>
        <dbReference type="ARBA" id="ARBA00051383"/>
    </source>
</evidence>
<keyword evidence="2" id="KW-0560">Oxidoreductase</keyword>
<dbReference type="Gene3D" id="3.40.50.720">
    <property type="entry name" value="NAD(P)-binding Rossmann-like Domain"/>
    <property type="match status" value="1"/>
</dbReference>
<organism evidence="4 5">
    <name type="scientific">Sphingobium quisquiliarum P25</name>
    <dbReference type="NCBI Taxonomy" id="1329909"/>
    <lineage>
        <taxon>Bacteria</taxon>
        <taxon>Pseudomonadati</taxon>
        <taxon>Pseudomonadota</taxon>
        <taxon>Alphaproteobacteria</taxon>
        <taxon>Sphingomonadales</taxon>
        <taxon>Sphingomonadaceae</taxon>
        <taxon>Sphingobium</taxon>
    </lineage>
</organism>
<dbReference type="GO" id="GO:0016491">
    <property type="term" value="F:oxidoreductase activity"/>
    <property type="evidence" value="ECO:0007669"/>
    <property type="project" value="UniProtKB-KW"/>
</dbReference>
<dbReference type="PATRIC" id="fig|1329909.3.peg.3668"/>
<comment type="similarity">
    <text evidence="1">Belongs to the short-chain dehydrogenases/reductases (SDR) family.</text>
</comment>
<name>T0GID3_9SPHN</name>
<dbReference type="PROSITE" id="PS00061">
    <property type="entry name" value="ADH_SHORT"/>
    <property type="match status" value="1"/>
</dbReference>
<dbReference type="CDD" id="cd05233">
    <property type="entry name" value="SDR_c"/>
    <property type="match status" value="1"/>
</dbReference>
<evidence type="ECO:0008006" key="6">
    <source>
        <dbReference type="Google" id="ProtNLM"/>
    </source>
</evidence>
<accession>T0GID3</accession>
<dbReference type="PANTHER" id="PTHR24321">
    <property type="entry name" value="DEHYDROGENASES, SHORT CHAIN"/>
    <property type="match status" value="1"/>
</dbReference>
<dbReference type="PRINTS" id="PR00080">
    <property type="entry name" value="SDRFAMILY"/>
</dbReference>